<organism evidence="3 4">
    <name type="scientific">Miscanthus lutarioriparius</name>
    <dbReference type="NCBI Taxonomy" id="422564"/>
    <lineage>
        <taxon>Eukaryota</taxon>
        <taxon>Viridiplantae</taxon>
        <taxon>Streptophyta</taxon>
        <taxon>Embryophyta</taxon>
        <taxon>Tracheophyta</taxon>
        <taxon>Spermatophyta</taxon>
        <taxon>Magnoliopsida</taxon>
        <taxon>Liliopsida</taxon>
        <taxon>Poales</taxon>
        <taxon>Poaceae</taxon>
        <taxon>PACMAD clade</taxon>
        <taxon>Panicoideae</taxon>
        <taxon>Andropogonodae</taxon>
        <taxon>Andropogoneae</taxon>
        <taxon>Saccharinae</taxon>
        <taxon>Miscanthus</taxon>
    </lineage>
</organism>
<sequence>MVKLATARECCAYSLGAGAGSGTALRNRWEYINAGVYIFAVVLLVVGFLAQLPPWGGWSSRPGLVVTATGLAGVLSVNAHDLLAHVAGVDYRPGMVAGLDAQLALVELAVPAVQIVGTVLMLVAVIFFEIQMERGYRHSLAIHGLNLLIAGPALWCLGSVHNICQVYERASGHVQLLQKSVQIPLLLGSTLFLIAGIVNRHDPRSRHSAFVLLGRSWAWFCLFGSLLFLAGGVLNLLKVFKTQQMGGRGLEKLRGGAQERLALQREGKVPLILEHGHGGGRRGPAAGAMPPPPPPPPGSYKDALVSSAS</sequence>
<keyword evidence="2" id="KW-0472">Membrane</keyword>
<feature type="compositionally biased region" description="Pro residues" evidence="1">
    <location>
        <begin position="289"/>
        <end position="298"/>
    </location>
</feature>
<feature type="transmembrane region" description="Helical" evidence="2">
    <location>
        <begin position="181"/>
        <end position="198"/>
    </location>
</feature>
<dbReference type="PANTHER" id="PTHR34967:SF1">
    <property type="entry name" value="OS02G0257200 PROTEIN"/>
    <property type="match status" value="1"/>
</dbReference>
<feature type="transmembrane region" description="Helical" evidence="2">
    <location>
        <begin position="210"/>
        <end position="234"/>
    </location>
</feature>
<feature type="transmembrane region" description="Helical" evidence="2">
    <location>
        <begin position="108"/>
        <end position="128"/>
    </location>
</feature>
<proteinExistence type="predicted"/>
<dbReference type="OrthoDB" id="1689175at2759"/>
<dbReference type="PANTHER" id="PTHR34967">
    <property type="entry name" value="OS02G0257200 PROTEIN"/>
    <property type="match status" value="1"/>
</dbReference>
<name>A0A811PVG8_9POAL</name>
<comment type="caution">
    <text evidence="3">The sequence shown here is derived from an EMBL/GenBank/DDBJ whole genome shotgun (WGS) entry which is preliminary data.</text>
</comment>
<keyword evidence="2" id="KW-1133">Transmembrane helix</keyword>
<evidence type="ECO:0000313" key="3">
    <source>
        <dbReference type="EMBL" id="CAD6247369.1"/>
    </source>
</evidence>
<evidence type="ECO:0000256" key="1">
    <source>
        <dbReference type="SAM" id="MobiDB-lite"/>
    </source>
</evidence>
<evidence type="ECO:0000256" key="2">
    <source>
        <dbReference type="SAM" id="Phobius"/>
    </source>
</evidence>
<protein>
    <submittedName>
        <fullName evidence="3">Uncharacterized protein</fullName>
    </submittedName>
</protein>
<evidence type="ECO:0000313" key="4">
    <source>
        <dbReference type="Proteomes" id="UP000604825"/>
    </source>
</evidence>
<gene>
    <name evidence="3" type="ORF">NCGR_LOCUS31571</name>
</gene>
<reference evidence="3" key="1">
    <citation type="submission" date="2020-10" db="EMBL/GenBank/DDBJ databases">
        <authorList>
            <person name="Han B."/>
            <person name="Lu T."/>
            <person name="Zhao Q."/>
            <person name="Huang X."/>
            <person name="Zhao Y."/>
        </authorList>
    </citation>
    <scope>NUCLEOTIDE SEQUENCE</scope>
</reference>
<feature type="transmembrane region" description="Helical" evidence="2">
    <location>
        <begin position="31"/>
        <end position="52"/>
    </location>
</feature>
<keyword evidence="4" id="KW-1185">Reference proteome</keyword>
<feature type="transmembrane region" description="Helical" evidence="2">
    <location>
        <begin position="140"/>
        <end position="161"/>
    </location>
</feature>
<dbReference type="EMBL" id="CAJGYO010000007">
    <property type="protein sequence ID" value="CAD6247369.1"/>
    <property type="molecule type" value="Genomic_DNA"/>
</dbReference>
<keyword evidence="2" id="KW-0812">Transmembrane</keyword>
<accession>A0A811PVG8</accession>
<dbReference type="Proteomes" id="UP000604825">
    <property type="component" value="Unassembled WGS sequence"/>
</dbReference>
<dbReference type="AlphaFoldDB" id="A0A811PVG8"/>
<feature type="region of interest" description="Disordered" evidence="1">
    <location>
        <begin position="274"/>
        <end position="309"/>
    </location>
</feature>